<evidence type="ECO:0000256" key="6">
    <source>
        <dbReference type="NCBIfam" id="TIGR01068"/>
    </source>
</evidence>
<evidence type="ECO:0000256" key="2">
    <source>
        <dbReference type="ARBA" id="ARBA00022448"/>
    </source>
</evidence>
<dbReference type="EMBL" id="JACVVD010000010">
    <property type="protein sequence ID" value="MBD0383157.1"/>
    <property type="molecule type" value="Genomic_DNA"/>
</dbReference>
<dbReference type="AlphaFoldDB" id="A0A926QM16"/>
<dbReference type="PROSITE" id="PS51352">
    <property type="entry name" value="THIOREDOXIN_2"/>
    <property type="match status" value="1"/>
</dbReference>
<feature type="domain" description="Thioredoxin" evidence="9">
    <location>
        <begin position="1"/>
        <end position="104"/>
    </location>
</feature>
<comment type="similarity">
    <text evidence="1 7">Belongs to the thioredoxin family.</text>
</comment>
<evidence type="ECO:0000256" key="3">
    <source>
        <dbReference type="ARBA" id="ARBA00022982"/>
    </source>
</evidence>
<dbReference type="RefSeq" id="WP_188176951.1">
    <property type="nucleotide sequence ID" value="NZ_JACVVD010000010.1"/>
</dbReference>
<gene>
    <name evidence="10" type="primary">trxA</name>
    <name evidence="10" type="ORF">ICC18_23900</name>
</gene>
<dbReference type="NCBIfam" id="TIGR01068">
    <property type="entry name" value="thioredoxin"/>
    <property type="match status" value="1"/>
</dbReference>
<dbReference type="Proteomes" id="UP000650466">
    <property type="component" value="Unassembled WGS sequence"/>
</dbReference>
<evidence type="ECO:0000256" key="8">
    <source>
        <dbReference type="PIRSR" id="PIRSR000077-4"/>
    </source>
</evidence>
<evidence type="ECO:0000256" key="4">
    <source>
        <dbReference type="ARBA" id="ARBA00023157"/>
    </source>
</evidence>
<keyword evidence="11" id="KW-1185">Reference proteome</keyword>
<evidence type="ECO:0000313" key="11">
    <source>
        <dbReference type="Proteomes" id="UP000650466"/>
    </source>
</evidence>
<reference evidence="10" key="1">
    <citation type="submission" date="2020-09" db="EMBL/GenBank/DDBJ databases">
        <title>Draft Genome Sequence of Paenibacillus sp. WST5.</title>
        <authorList>
            <person name="Bao Z."/>
        </authorList>
    </citation>
    <scope>NUCLEOTIDE SEQUENCE</scope>
    <source>
        <strain evidence="10">WST5</strain>
    </source>
</reference>
<dbReference type="InterPro" id="IPR013766">
    <property type="entry name" value="Thioredoxin_domain"/>
</dbReference>
<keyword evidence="5 8" id="KW-0676">Redox-active center</keyword>
<comment type="caution">
    <text evidence="10">The sequence shown here is derived from an EMBL/GenBank/DDBJ whole genome shotgun (WGS) entry which is preliminary data.</text>
</comment>
<evidence type="ECO:0000313" key="10">
    <source>
        <dbReference type="EMBL" id="MBD0383157.1"/>
    </source>
</evidence>
<evidence type="ECO:0000256" key="5">
    <source>
        <dbReference type="ARBA" id="ARBA00023284"/>
    </source>
</evidence>
<dbReference type="InterPro" id="IPR005746">
    <property type="entry name" value="Thioredoxin"/>
</dbReference>
<dbReference type="PIRSF" id="PIRSF000077">
    <property type="entry name" value="Thioredoxin"/>
    <property type="match status" value="1"/>
</dbReference>
<organism evidence="10 11">
    <name type="scientific">Paenibacillus sedimenti</name>
    <dbReference type="NCBI Taxonomy" id="2770274"/>
    <lineage>
        <taxon>Bacteria</taxon>
        <taxon>Bacillati</taxon>
        <taxon>Bacillota</taxon>
        <taxon>Bacilli</taxon>
        <taxon>Bacillales</taxon>
        <taxon>Paenibacillaceae</taxon>
        <taxon>Paenibacillus</taxon>
    </lineage>
</organism>
<dbReference type="GO" id="GO:0005737">
    <property type="term" value="C:cytoplasm"/>
    <property type="evidence" value="ECO:0007669"/>
    <property type="project" value="TreeGrafter"/>
</dbReference>
<dbReference type="Pfam" id="PF00085">
    <property type="entry name" value="Thioredoxin"/>
    <property type="match status" value="1"/>
</dbReference>
<keyword evidence="4 8" id="KW-1015">Disulfide bond</keyword>
<protein>
    <recommendedName>
        <fullName evidence="6 7">Thioredoxin</fullName>
    </recommendedName>
</protein>
<dbReference type="Gene3D" id="3.40.30.10">
    <property type="entry name" value="Glutaredoxin"/>
    <property type="match status" value="1"/>
</dbReference>
<feature type="disulfide bond" description="Redox-active" evidence="8">
    <location>
        <begin position="29"/>
        <end position="32"/>
    </location>
</feature>
<dbReference type="SUPFAM" id="SSF52833">
    <property type="entry name" value="Thioredoxin-like"/>
    <property type="match status" value="1"/>
</dbReference>
<evidence type="ECO:0000256" key="7">
    <source>
        <dbReference type="PIRNR" id="PIRNR000077"/>
    </source>
</evidence>
<evidence type="ECO:0000256" key="1">
    <source>
        <dbReference type="ARBA" id="ARBA00008987"/>
    </source>
</evidence>
<dbReference type="PRINTS" id="PR00421">
    <property type="entry name" value="THIOREDOXIN"/>
</dbReference>
<evidence type="ECO:0000259" key="9">
    <source>
        <dbReference type="PROSITE" id="PS51352"/>
    </source>
</evidence>
<dbReference type="CDD" id="cd02947">
    <property type="entry name" value="TRX_family"/>
    <property type="match status" value="1"/>
</dbReference>
<accession>A0A926QM16</accession>
<dbReference type="InterPro" id="IPR036249">
    <property type="entry name" value="Thioredoxin-like_sf"/>
</dbReference>
<keyword evidence="3" id="KW-0249">Electron transport</keyword>
<sequence>MVIDITDEMFRDTIRQPGLVIVEFWAPWCSYCKLLEPILEELDNQYNGAVQIAKINVETETVISTELNVLSLPGLFFYKDGSLVGTVTGFVPKNQLEAAINQLI</sequence>
<name>A0A926QM16_9BACL</name>
<dbReference type="PANTHER" id="PTHR45663">
    <property type="entry name" value="GEO12009P1"/>
    <property type="match status" value="1"/>
</dbReference>
<proteinExistence type="inferred from homology"/>
<keyword evidence="2" id="KW-0813">Transport</keyword>
<dbReference type="GO" id="GO:0015035">
    <property type="term" value="F:protein-disulfide reductase activity"/>
    <property type="evidence" value="ECO:0007669"/>
    <property type="project" value="UniProtKB-UniRule"/>
</dbReference>
<dbReference type="PANTHER" id="PTHR45663:SF11">
    <property type="entry name" value="GEO12009P1"/>
    <property type="match status" value="1"/>
</dbReference>